<dbReference type="Pfam" id="PF10633">
    <property type="entry name" value="NPCBM_assoc"/>
    <property type="match status" value="1"/>
</dbReference>
<dbReference type="InterPro" id="IPR050131">
    <property type="entry name" value="Peptidase_S8_subtilisin-like"/>
</dbReference>
<keyword evidence="3 5" id="KW-0378">Hydrolase</keyword>
<feature type="chain" id="PRO_5047342944" evidence="6">
    <location>
        <begin position="29"/>
        <end position="798"/>
    </location>
</feature>
<dbReference type="PROSITE" id="PS00138">
    <property type="entry name" value="SUBTILASE_SER"/>
    <property type="match status" value="1"/>
</dbReference>
<dbReference type="Proteomes" id="UP001596087">
    <property type="component" value="Unassembled WGS sequence"/>
</dbReference>
<keyword evidence="10" id="KW-1185">Reference proteome</keyword>
<evidence type="ECO:0000259" key="7">
    <source>
        <dbReference type="Pfam" id="PF00082"/>
    </source>
</evidence>
<evidence type="ECO:0000256" key="4">
    <source>
        <dbReference type="ARBA" id="ARBA00022825"/>
    </source>
</evidence>
<evidence type="ECO:0000256" key="3">
    <source>
        <dbReference type="ARBA" id="ARBA00022801"/>
    </source>
</evidence>
<dbReference type="EMBL" id="JBHSKD010000009">
    <property type="protein sequence ID" value="MFC5177132.1"/>
    <property type="molecule type" value="Genomic_DNA"/>
</dbReference>
<dbReference type="InterPro" id="IPR015500">
    <property type="entry name" value="Peptidase_S8_subtilisin-rel"/>
</dbReference>
<organism evidence="9 10">
    <name type="scientific">Nocardioides taihuensis</name>
    <dbReference type="NCBI Taxonomy" id="1835606"/>
    <lineage>
        <taxon>Bacteria</taxon>
        <taxon>Bacillati</taxon>
        <taxon>Actinomycetota</taxon>
        <taxon>Actinomycetes</taxon>
        <taxon>Propionibacteriales</taxon>
        <taxon>Nocardioidaceae</taxon>
        <taxon>Nocardioides</taxon>
    </lineage>
</organism>
<proteinExistence type="inferred from homology"/>
<dbReference type="InterPro" id="IPR013783">
    <property type="entry name" value="Ig-like_fold"/>
</dbReference>
<comment type="caution">
    <text evidence="9">The sequence shown here is derived from an EMBL/GenBank/DDBJ whole genome shotgun (WGS) entry which is preliminary data.</text>
</comment>
<dbReference type="Gene3D" id="3.40.50.200">
    <property type="entry name" value="Peptidase S8/S53 domain"/>
    <property type="match status" value="1"/>
</dbReference>
<dbReference type="PROSITE" id="PS51892">
    <property type="entry name" value="SUBTILASE"/>
    <property type="match status" value="1"/>
</dbReference>
<sequence>MNRRALVVATAVVAGALAPLAAAGPAPAGTAAPAPKISPALAAGLADLHAGETTTVLVTLRDQADLRATEDPARVVRQLQDFADREQAPLRDALADWRRAGAVDRVRPLWVTDAVQVTATAAVVRDVAARADVASVVPDTVELVPAQVAASAPAGPPTANVSATGADQVWARGDTGEGVVVASLDTGADLAHPDLQPRWRGGGNSWYDPYGQHPTSPVDLSGHGTAALGLVVGGDASGHAIGVAPGAQWIAARVFDDRGASSVTAVHQAFQWVLDPDHDPATDDVPDVVNASWSLGSPGCDETFRPDVQALVAGGILPVFAAGNFGPASATGASPANYPESLAVGAAGTNGQVLGLSSRGPDSCGGRTSVFPDLVAPGQDVETADLYGLWQTTSGTSVAAPQVAGVLALLLSARPGLAVAEQRGVLLGAAADLGPAGPDDTSGAGRVDAVAAWDAVTAPGFTLVAPAPPLPLAAGATADLAFTVSGEAGFTGDVQVTAGLPAGWAGAPAPALVSGGTGTVDLPVTVPADQVAGDYPVTLTATSGWRTRSATVTVTVTSPPPPPPPPPPVLELSTLGNVAPGVAGVPDDADVLRWDGTTLSRSVDASASPYRLGSGADVDGLVRTGDTSFLVSFADNVNVPGVGLVQDEDVVRWDGAAWSVWFDGTAAGLTSDALDLDEIALRDGQLWFSTVGATKVPGVAGTPDDADVYRWDGVRFALVWDASAAGLRTAADVDGLDVDAGGRMWLSFAETGTAVPGLGTVPDEDVVLLDGATWSTWFDGSLHGFTTDAADIDALDVE</sequence>
<feature type="active site" description="Charge relay system" evidence="5">
    <location>
        <position position="397"/>
    </location>
</feature>
<feature type="signal peptide" evidence="6">
    <location>
        <begin position="1"/>
        <end position="28"/>
    </location>
</feature>
<name>A0ABW0BJD5_9ACTN</name>
<feature type="domain" description="Peptidase S8/S53" evidence="7">
    <location>
        <begin position="176"/>
        <end position="445"/>
    </location>
</feature>
<evidence type="ECO:0000256" key="2">
    <source>
        <dbReference type="ARBA" id="ARBA00022670"/>
    </source>
</evidence>
<evidence type="ECO:0000313" key="10">
    <source>
        <dbReference type="Proteomes" id="UP001596087"/>
    </source>
</evidence>
<feature type="active site" description="Charge relay system" evidence="5">
    <location>
        <position position="185"/>
    </location>
</feature>
<gene>
    <name evidence="9" type="ORF">ACFPGP_10645</name>
</gene>
<dbReference type="SUPFAM" id="SSF52743">
    <property type="entry name" value="Subtilisin-like"/>
    <property type="match status" value="1"/>
</dbReference>
<dbReference type="InterPro" id="IPR018905">
    <property type="entry name" value="A-galactase_NEW3"/>
</dbReference>
<evidence type="ECO:0000259" key="8">
    <source>
        <dbReference type="Pfam" id="PF10633"/>
    </source>
</evidence>
<protein>
    <submittedName>
        <fullName evidence="9">S8 family serine peptidase</fullName>
    </submittedName>
</protein>
<evidence type="ECO:0000256" key="5">
    <source>
        <dbReference type="PROSITE-ProRule" id="PRU01240"/>
    </source>
</evidence>
<feature type="active site" description="Charge relay system" evidence="5">
    <location>
        <position position="223"/>
    </location>
</feature>
<accession>A0ABW0BJD5</accession>
<reference evidence="10" key="1">
    <citation type="journal article" date="2019" name="Int. J. Syst. Evol. Microbiol.">
        <title>The Global Catalogue of Microorganisms (GCM) 10K type strain sequencing project: providing services to taxonomists for standard genome sequencing and annotation.</title>
        <authorList>
            <consortium name="The Broad Institute Genomics Platform"/>
            <consortium name="The Broad Institute Genome Sequencing Center for Infectious Disease"/>
            <person name="Wu L."/>
            <person name="Ma J."/>
        </authorList>
    </citation>
    <scope>NUCLEOTIDE SEQUENCE [LARGE SCALE GENOMIC DNA]</scope>
    <source>
        <strain evidence="10">DFY41</strain>
    </source>
</reference>
<keyword evidence="6" id="KW-0732">Signal</keyword>
<dbReference type="InterPro" id="IPR023828">
    <property type="entry name" value="Peptidase_S8_Ser-AS"/>
</dbReference>
<dbReference type="Pfam" id="PF00082">
    <property type="entry name" value="Peptidase_S8"/>
    <property type="match status" value="1"/>
</dbReference>
<dbReference type="PANTHER" id="PTHR43806">
    <property type="entry name" value="PEPTIDASE S8"/>
    <property type="match status" value="1"/>
</dbReference>
<dbReference type="PANTHER" id="PTHR43806:SF11">
    <property type="entry name" value="CEREVISIN-RELATED"/>
    <property type="match status" value="1"/>
</dbReference>
<feature type="domain" description="Alpha-galactosidase NEW3" evidence="8">
    <location>
        <begin position="477"/>
        <end position="542"/>
    </location>
</feature>
<dbReference type="Gene3D" id="2.60.40.10">
    <property type="entry name" value="Immunoglobulins"/>
    <property type="match status" value="1"/>
</dbReference>
<dbReference type="InterPro" id="IPR000209">
    <property type="entry name" value="Peptidase_S8/S53_dom"/>
</dbReference>
<evidence type="ECO:0000313" key="9">
    <source>
        <dbReference type="EMBL" id="MFC5177132.1"/>
    </source>
</evidence>
<dbReference type="RefSeq" id="WP_378589901.1">
    <property type="nucleotide sequence ID" value="NZ_JBHSKD010000009.1"/>
</dbReference>
<keyword evidence="2 5" id="KW-0645">Protease</keyword>
<comment type="similarity">
    <text evidence="1 5">Belongs to the peptidase S8 family.</text>
</comment>
<keyword evidence="4 5" id="KW-0720">Serine protease</keyword>
<dbReference type="InterPro" id="IPR036852">
    <property type="entry name" value="Peptidase_S8/S53_dom_sf"/>
</dbReference>
<evidence type="ECO:0000256" key="1">
    <source>
        <dbReference type="ARBA" id="ARBA00011073"/>
    </source>
</evidence>
<evidence type="ECO:0000256" key="6">
    <source>
        <dbReference type="SAM" id="SignalP"/>
    </source>
</evidence>
<dbReference type="PRINTS" id="PR00723">
    <property type="entry name" value="SUBTILISIN"/>
</dbReference>